<dbReference type="Proteomes" id="UP000463939">
    <property type="component" value="Plasmid SGTM_pl2"/>
</dbReference>
<feature type="domain" description="CzcB-like C-terminal circularly permuted SH3-like" evidence="10">
    <location>
        <begin position="341"/>
        <end position="398"/>
    </location>
</feature>
<dbReference type="GO" id="GO:0060003">
    <property type="term" value="P:copper ion export"/>
    <property type="evidence" value="ECO:0007669"/>
    <property type="project" value="TreeGrafter"/>
</dbReference>
<dbReference type="PANTHER" id="PTHR30097">
    <property type="entry name" value="CATION EFFLUX SYSTEM PROTEIN CUSB"/>
    <property type="match status" value="1"/>
</dbReference>
<evidence type="ECO:0000259" key="9">
    <source>
        <dbReference type="Pfam" id="PF25973"/>
    </source>
</evidence>
<feature type="domain" description="CusB-like beta-barrel" evidence="8">
    <location>
        <begin position="259"/>
        <end position="334"/>
    </location>
</feature>
<comment type="similarity">
    <text evidence="1">Belongs to the membrane fusion protein (MFP) (TC 8.A.1) family.</text>
</comment>
<dbReference type="InterPro" id="IPR058647">
    <property type="entry name" value="BSH_CzcB-like"/>
</dbReference>
<dbReference type="Gene3D" id="2.40.50.100">
    <property type="match status" value="1"/>
</dbReference>
<dbReference type="Pfam" id="PF25975">
    <property type="entry name" value="CzcB_C"/>
    <property type="match status" value="1"/>
</dbReference>
<keyword evidence="11" id="KW-0614">Plasmid</keyword>
<dbReference type="GO" id="GO:0016020">
    <property type="term" value="C:membrane"/>
    <property type="evidence" value="ECO:0007669"/>
    <property type="project" value="InterPro"/>
</dbReference>
<dbReference type="GO" id="GO:0046914">
    <property type="term" value="F:transition metal ion binding"/>
    <property type="evidence" value="ECO:0007669"/>
    <property type="project" value="TreeGrafter"/>
</dbReference>
<dbReference type="GO" id="GO:0046686">
    <property type="term" value="P:response to cadmium ion"/>
    <property type="evidence" value="ECO:0007669"/>
    <property type="project" value="UniProtKB-KW"/>
</dbReference>
<proteinExistence type="inferred from homology"/>
<keyword evidence="4" id="KW-0170">Cobalt</keyword>
<dbReference type="FunFam" id="2.40.30.170:FF:000010">
    <property type="entry name" value="Efflux RND transporter periplasmic adaptor subunit"/>
    <property type="match status" value="1"/>
</dbReference>
<dbReference type="Gene3D" id="1.10.287.470">
    <property type="entry name" value="Helix hairpin bin"/>
    <property type="match status" value="1"/>
</dbReference>
<dbReference type="GO" id="GO:0030288">
    <property type="term" value="C:outer membrane-bounded periplasmic space"/>
    <property type="evidence" value="ECO:0007669"/>
    <property type="project" value="TreeGrafter"/>
</dbReference>
<dbReference type="SUPFAM" id="SSF111369">
    <property type="entry name" value="HlyD-like secretion proteins"/>
    <property type="match status" value="1"/>
</dbReference>
<evidence type="ECO:0000256" key="5">
    <source>
        <dbReference type="ARBA" id="ARBA00043263"/>
    </source>
</evidence>
<evidence type="ECO:0000256" key="2">
    <source>
        <dbReference type="ARBA" id="ARBA00022448"/>
    </source>
</evidence>
<evidence type="ECO:0000259" key="8">
    <source>
        <dbReference type="Pfam" id="PF25954"/>
    </source>
</evidence>
<reference evidence="12" key="1">
    <citation type="submission" date="2019-11" db="EMBL/GenBank/DDBJ databases">
        <title>Isolation and characterization of a novel species in the genus Sulfuriferula.</title>
        <authorList>
            <person name="Mochizuki J."/>
            <person name="Kojima H."/>
            <person name="Fukui M."/>
        </authorList>
    </citation>
    <scope>NUCLEOTIDE SEQUENCE [LARGE SCALE GENOMIC DNA]</scope>
    <source>
        <strain evidence="12">SGTM</strain>
        <plasmid evidence="12">sgtm_pl2 dna</plasmid>
    </source>
</reference>
<keyword evidence="3" id="KW-0862">Zinc</keyword>
<evidence type="ECO:0000259" key="10">
    <source>
        <dbReference type="Pfam" id="PF25975"/>
    </source>
</evidence>
<evidence type="ECO:0000256" key="4">
    <source>
        <dbReference type="ARBA" id="ARBA00023285"/>
    </source>
</evidence>
<dbReference type="EMBL" id="AP021883">
    <property type="protein sequence ID" value="BBP02577.1"/>
    <property type="molecule type" value="Genomic_DNA"/>
</dbReference>
<keyword evidence="7" id="KW-0472">Membrane</keyword>
<dbReference type="GO" id="GO:0015679">
    <property type="term" value="P:plasma membrane copper ion transport"/>
    <property type="evidence" value="ECO:0007669"/>
    <property type="project" value="TreeGrafter"/>
</dbReference>
<gene>
    <name evidence="11" type="ORF">SFSGTM_32850</name>
</gene>
<dbReference type="PANTHER" id="PTHR30097:SF15">
    <property type="entry name" value="CATION EFFLUX SYSTEM PROTEIN CUSB"/>
    <property type="match status" value="1"/>
</dbReference>
<dbReference type="InterPro" id="IPR006143">
    <property type="entry name" value="RND_pump_MFP"/>
</dbReference>
<dbReference type="Pfam" id="PF25973">
    <property type="entry name" value="BSH_CzcB"/>
    <property type="match status" value="1"/>
</dbReference>
<dbReference type="Gene3D" id="2.40.420.20">
    <property type="match status" value="1"/>
</dbReference>
<dbReference type="AlphaFoldDB" id="A0A809SFV0"/>
<evidence type="ECO:0000256" key="3">
    <source>
        <dbReference type="ARBA" id="ARBA00022833"/>
    </source>
</evidence>
<dbReference type="Pfam" id="PF25954">
    <property type="entry name" value="Beta-barrel_RND_2"/>
    <property type="match status" value="1"/>
</dbReference>
<evidence type="ECO:0000313" key="12">
    <source>
        <dbReference type="Proteomes" id="UP000463939"/>
    </source>
</evidence>
<feature type="transmembrane region" description="Helical" evidence="7">
    <location>
        <begin position="21"/>
        <end position="40"/>
    </location>
</feature>
<comment type="function">
    <text evidence="6">CzcA and CzcB together would act in zinc efflux nearly as effectively as the complete czc efflux system (CzcABC). The CzcB protein is thought to funnel zinc cations to the CzcA transport protein.</text>
</comment>
<dbReference type="InterPro" id="IPR058649">
    <property type="entry name" value="CzcB_C"/>
</dbReference>
<feature type="domain" description="CzcB-like barrel-sandwich hybrid" evidence="9">
    <location>
        <begin position="97"/>
        <end position="242"/>
    </location>
</feature>
<keyword evidence="12" id="KW-1185">Reference proteome</keyword>
<dbReference type="Gene3D" id="2.40.30.170">
    <property type="match status" value="1"/>
</dbReference>
<dbReference type="RefSeq" id="WP_162086461.1">
    <property type="nucleotide sequence ID" value="NZ_AP021883.1"/>
</dbReference>
<dbReference type="FunFam" id="2.40.420.20:FF:000006">
    <property type="entry name" value="RND family efflux transporter MFP subunit"/>
    <property type="match status" value="1"/>
</dbReference>
<keyword evidence="5" id="KW-0105">Cadmium resistance</keyword>
<dbReference type="InterPro" id="IPR051909">
    <property type="entry name" value="MFP_Cation_Efflux"/>
</dbReference>
<keyword evidence="7" id="KW-1133">Transmembrane helix</keyword>
<evidence type="ECO:0000256" key="1">
    <source>
        <dbReference type="ARBA" id="ARBA00009477"/>
    </source>
</evidence>
<dbReference type="KEGG" id="sniv:SFSGTM_32850"/>
<evidence type="ECO:0000256" key="7">
    <source>
        <dbReference type="SAM" id="Phobius"/>
    </source>
</evidence>
<protein>
    <submittedName>
        <fullName evidence="11">Hemolysin secretion protein D</fullName>
    </submittedName>
</protein>
<evidence type="ECO:0000313" key="11">
    <source>
        <dbReference type="EMBL" id="BBP02577.1"/>
    </source>
</evidence>
<dbReference type="GO" id="GO:0022857">
    <property type="term" value="F:transmembrane transporter activity"/>
    <property type="evidence" value="ECO:0007669"/>
    <property type="project" value="InterPro"/>
</dbReference>
<accession>A0A809SFV0</accession>
<dbReference type="InterPro" id="IPR058792">
    <property type="entry name" value="Beta-barrel_RND_2"/>
</dbReference>
<geneLocation type="plasmid" evidence="12">
    <name>sgtm_pl2 dna</name>
</geneLocation>
<name>A0A809SFV0_9PROT</name>
<evidence type="ECO:0000256" key="6">
    <source>
        <dbReference type="ARBA" id="ARBA00058766"/>
    </source>
</evidence>
<dbReference type="NCBIfam" id="TIGR01730">
    <property type="entry name" value="RND_mfp"/>
    <property type="match status" value="1"/>
</dbReference>
<keyword evidence="2" id="KW-0813">Transport</keyword>
<keyword evidence="7" id="KW-0812">Transmembrane</keyword>
<sequence>MTTPIDTNPAQTTSKSLSLKLQLFVVFCIILLLGIIGFVWHRHADKPEVSTDKPAAPGTFRPTNAQMDSLGIAQVQQIDFRGEEITDGTIAYNDDTTTQVFSPYSGQVTRVIAQLGDVVKKGDPLMAIAATEFVQAKSALIAAHAQVALTTAAEARQHELYLAKAGAQKDWLQSQSDLATAQGNLQAVRNQLSILGKSEQEINSIENGAKTSEVNPVVLVKAPVSGTVTQRQVGVGQYIQSASGGTSAPVYTIGNLSSVYMIANVREADAQLVHVGQPVEVRVLALPDRVFKAKLSWVAPAMDVNTHRLAVRAIVDNKDGALKPMMFANFSIVTSTPVKAVGVPQSAVVYEGNEAHVFVANSDGTLAIRPVHIGRASGDFLEITSGLADGEKIVTHGTLFIDRATSGSE</sequence>
<organism evidence="11 12">
    <name type="scientific">Sulfuriferula nivalis</name>
    <dbReference type="NCBI Taxonomy" id="2675298"/>
    <lineage>
        <taxon>Bacteria</taxon>
        <taxon>Pseudomonadati</taxon>
        <taxon>Pseudomonadota</taxon>
        <taxon>Betaproteobacteria</taxon>
        <taxon>Nitrosomonadales</taxon>
        <taxon>Sulfuricellaceae</taxon>
        <taxon>Sulfuriferula</taxon>
    </lineage>
</organism>